<comment type="subcellular location">
    <subcellularLocation>
        <location evidence="1">Nucleus</location>
    </subcellularLocation>
</comment>
<feature type="domain" description="Single-minded C-terminal" evidence="13">
    <location>
        <begin position="336"/>
        <end position="388"/>
    </location>
</feature>
<evidence type="ECO:0000256" key="4">
    <source>
        <dbReference type="ARBA" id="ARBA00022782"/>
    </source>
</evidence>
<evidence type="ECO:0000256" key="3">
    <source>
        <dbReference type="ARBA" id="ARBA00022737"/>
    </source>
</evidence>
<keyword evidence="9" id="KW-0539">Nucleus</keyword>
<proteinExistence type="predicted"/>
<keyword evidence="14" id="KW-1185">Reference proteome</keyword>
<dbReference type="InterPro" id="IPR011598">
    <property type="entry name" value="bHLH_dom"/>
</dbReference>
<feature type="domain" description="PAS" evidence="11">
    <location>
        <begin position="233"/>
        <end position="270"/>
    </location>
</feature>
<dbReference type="Pfam" id="PF06621">
    <property type="entry name" value="SIM_C"/>
    <property type="match status" value="1"/>
</dbReference>
<gene>
    <name evidence="15" type="primary">sim2</name>
</gene>
<feature type="region of interest" description="Disordered" evidence="10">
    <location>
        <begin position="595"/>
        <end position="636"/>
    </location>
</feature>
<dbReference type="InterPro" id="IPR013655">
    <property type="entry name" value="PAS_fold_3"/>
</dbReference>
<name>A0A6P8FUP9_CLUHA</name>
<dbReference type="CDD" id="cd19739">
    <property type="entry name" value="bHLH-PAS_SIM2"/>
    <property type="match status" value="1"/>
</dbReference>
<reference evidence="15" key="1">
    <citation type="submission" date="2025-08" db="UniProtKB">
        <authorList>
            <consortium name="RefSeq"/>
        </authorList>
    </citation>
    <scope>IDENTIFICATION</scope>
</reference>
<dbReference type="GO" id="GO:0000977">
    <property type="term" value="F:RNA polymerase II transcription regulatory region sequence-specific DNA binding"/>
    <property type="evidence" value="ECO:0007669"/>
    <property type="project" value="TreeGrafter"/>
</dbReference>
<dbReference type="SMART" id="SM00353">
    <property type="entry name" value="HLH"/>
    <property type="match status" value="1"/>
</dbReference>
<accession>A0A6P8FUP9</accession>
<evidence type="ECO:0000313" key="14">
    <source>
        <dbReference type="Proteomes" id="UP000515152"/>
    </source>
</evidence>
<dbReference type="PANTHER" id="PTHR23043:SF19">
    <property type="entry name" value="SINGLE-MINDED HOMOLOG 2"/>
    <property type="match status" value="1"/>
</dbReference>
<keyword evidence="7" id="KW-0238">DNA-binding</keyword>
<keyword evidence="6" id="KW-0805">Transcription regulation</keyword>
<dbReference type="InterPro" id="IPR010578">
    <property type="entry name" value="SIM_C"/>
</dbReference>
<dbReference type="GO" id="GO:0007399">
    <property type="term" value="P:nervous system development"/>
    <property type="evidence" value="ECO:0007669"/>
    <property type="project" value="UniProtKB-KW"/>
</dbReference>
<keyword evidence="2" id="KW-0217">Developmental protein</keyword>
<sequence>MKEKSKNAAKTRREKENGEFYELAKLLPLPSAITSQLDKASIIRLTTSYLKMRSVFPDGLGDAWGQPSRVSPLDNMAKELGSHLLQTLDGFVFVVASDGKIMYISETASVHLGLSQVELTGNSIFEYIHPSDHDEMTAVLSAHPPLTPHFLQEYEMERSFFLRMKCVLAKRNAGLTCGGYKVIHCSGYLKIRQYVMDMTIYDSCYQIIGLVAVGHSLPPSGITEIKLHSNMFMFRASLDLKLIFLDSRVAELTGYEPQDLIEKTLYHHVHGCDVFHLRFAHHILLVKGQVTTKYYRMLSKHGGWVWVQSYATIVHNSRSSRPHCIVSVNYVLTEIEYKDLQLSQDQTRAIKPAVTYKSALTSSQDTRKQLKTKAVKIKAKLKMSPYPQVRLPLLRCLMSCSFCTKSKHVSLMMFDGQALINEYPNPSFHSDSKLECSSQPGWKESPPYSLISCQEQSSVSEAAAEVLCAPTYGLPLPYPYGHFPPDSPAFAVRKLRPAQSSAGQATRHLLSSLQTRADGHWNGTNPCSSHSMKSHHNHTLSPSPGPCNSTYADLFDSMEDYGEALQFSCFNVPISFSTAGPTASRRYISEPIHEGYSSCSTSRPNSGLKEEPYEKPPQHVTKEGSKMPFSRDDPKDSLDVAERVHPCAMFSGAAMLAKASCEQARPLHGLGLGQHLPMQVMLEQRRRLCMRESSYAQRSDHPGLLEHVADGGGGGGDRETPKLVEQCGAEEKRMLMGMGMGLGGQTPYVSLNLHHVLAKHSSSFQGPAAYTLGHLTDNYNYRGEEINPYLYRGQSPASSSSPESHREIPHYIGTSVIITNER</sequence>
<dbReference type="OrthoDB" id="6021714at2759"/>
<keyword evidence="5" id="KW-0524">Neurogenesis</keyword>
<protein>
    <submittedName>
        <fullName evidence="15">Single-minded homolog 2</fullName>
    </submittedName>
</protein>
<evidence type="ECO:0000256" key="7">
    <source>
        <dbReference type="ARBA" id="ARBA00023125"/>
    </source>
</evidence>
<keyword evidence="8" id="KW-0804">Transcription</keyword>
<feature type="compositionally biased region" description="Basic and acidic residues" evidence="10">
    <location>
        <begin position="608"/>
        <end position="636"/>
    </location>
</feature>
<dbReference type="GO" id="GO:0030154">
    <property type="term" value="P:cell differentiation"/>
    <property type="evidence" value="ECO:0007669"/>
    <property type="project" value="UniProtKB-KW"/>
</dbReference>
<evidence type="ECO:0000259" key="13">
    <source>
        <dbReference type="PROSITE" id="PS51302"/>
    </source>
</evidence>
<evidence type="ECO:0000256" key="9">
    <source>
        <dbReference type="ARBA" id="ARBA00023242"/>
    </source>
</evidence>
<feature type="compositionally biased region" description="Polar residues" evidence="10">
    <location>
        <begin position="522"/>
        <end position="531"/>
    </location>
</feature>
<dbReference type="RefSeq" id="XP_031427120.2">
    <property type="nucleotide sequence ID" value="XM_031571260.2"/>
</dbReference>
<evidence type="ECO:0000256" key="1">
    <source>
        <dbReference type="ARBA" id="ARBA00004123"/>
    </source>
</evidence>
<dbReference type="FunFam" id="3.30.450.20:FF:000047">
    <property type="entry name" value="SIM bHLH transcription factor 2"/>
    <property type="match status" value="1"/>
</dbReference>
<dbReference type="InterPro" id="IPR013767">
    <property type="entry name" value="PAS_fold"/>
</dbReference>
<dbReference type="AlphaFoldDB" id="A0A6P8FUP9"/>
<dbReference type="GO" id="GO:0000981">
    <property type="term" value="F:DNA-binding transcription factor activity, RNA polymerase II-specific"/>
    <property type="evidence" value="ECO:0007669"/>
    <property type="project" value="TreeGrafter"/>
</dbReference>
<dbReference type="InterPro" id="IPR001610">
    <property type="entry name" value="PAC"/>
</dbReference>
<dbReference type="SMART" id="SM00086">
    <property type="entry name" value="PAC"/>
    <property type="match status" value="1"/>
</dbReference>
<keyword evidence="4" id="KW-0221">Differentiation</keyword>
<dbReference type="PROSITE" id="PS50112">
    <property type="entry name" value="PAS"/>
    <property type="match status" value="2"/>
</dbReference>
<dbReference type="GeneID" id="105902082"/>
<dbReference type="GO" id="GO:0046983">
    <property type="term" value="F:protein dimerization activity"/>
    <property type="evidence" value="ECO:0007669"/>
    <property type="project" value="InterPro"/>
</dbReference>
<evidence type="ECO:0000256" key="5">
    <source>
        <dbReference type="ARBA" id="ARBA00022902"/>
    </source>
</evidence>
<evidence type="ECO:0000259" key="12">
    <source>
        <dbReference type="PROSITE" id="PS50888"/>
    </source>
</evidence>
<dbReference type="FunFam" id="4.10.280.10:FF:000007">
    <property type="entry name" value="single-minded homolog 1 isoform X1"/>
    <property type="match status" value="1"/>
</dbReference>
<dbReference type="PROSITE" id="PS50888">
    <property type="entry name" value="BHLH"/>
    <property type="match status" value="1"/>
</dbReference>
<organism evidence="14 15">
    <name type="scientific">Clupea harengus</name>
    <name type="common">Atlantic herring</name>
    <dbReference type="NCBI Taxonomy" id="7950"/>
    <lineage>
        <taxon>Eukaryota</taxon>
        <taxon>Metazoa</taxon>
        <taxon>Chordata</taxon>
        <taxon>Craniata</taxon>
        <taxon>Vertebrata</taxon>
        <taxon>Euteleostomi</taxon>
        <taxon>Actinopterygii</taxon>
        <taxon>Neopterygii</taxon>
        <taxon>Teleostei</taxon>
        <taxon>Clupei</taxon>
        <taxon>Clupeiformes</taxon>
        <taxon>Clupeoidei</taxon>
        <taxon>Clupeidae</taxon>
        <taxon>Clupea</taxon>
    </lineage>
</organism>
<feature type="region of interest" description="Disordered" evidence="10">
    <location>
        <begin position="521"/>
        <end position="543"/>
    </location>
</feature>
<dbReference type="Proteomes" id="UP000515152">
    <property type="component" value="Chromosome 8"/>
</dbReference>
<dbReference type="GO" id="GO:0005634">
    <property type="term" value="C:nucleus"/>
    <property type="evidence" value="ECO:0007669"/>
    <property type="project" value="UniProtKB-SubCell"/>
</dbReference>
<dbReference type="Pfam" id="PF08447">
    <property type="entry name" value="PAS_3"/>
    <property type="match status" value="1"/>
</dbReference>
<keyword evidence="3" id="KW-0677">Repeat</keyword>
<dbReference type="PROSITE" id="PS51302">
    <property type="entry name" value="SIM_C"/>
    <property type="match status" value="1"/>
</dbReference>
<evidence type="ECO:0000256" key="10">
    <source>
        <dbReference type="SAM" id="MobiDB-lite"/>
    </source>
</evidence>
<evidence type="ECO:0000313" key="15">
    <source>
        <dbReference type="RefSeq" id="XP_031427120.2"/>
    </source>
</evidence>
<evidence type="ECO:0000256" key="2">
    <source>
        <dbReference type="ARBA" id="ARBA00022473"/>
    </source>
</evidence>
<dbReference type="PANTHER" id="PTHR23043">
    <property type="entry name" value="HYPOXIA-INDUCIBLE FACTOR 1 ALPHA"/>
    <property type="match status" value="1"/>
</dbReference>
<evidence type="ECO:0000256" key="6">
    <source>
        <dbReference type="ARBA" id="ARBA00023015"/>
    </source>
</evidence>
<evidence type="ECO:0000259" key="11">
    <source>
        <dbReference type="PROSITE" id="PS50112"/>
    </source>
</evidence>
<dbReference type="Pfam" id="PF23171">
    <property type="entry name" value="bHLH_HIF1A"/>
    <property type="match status" value="1"/>
</dbReference>
<dbReference type="CDD" id="cd00130">
    <property type="entry name" value="PAS"/>
    <property type="match status" value="2"/>
</dbReference>
<dbReference type="Pfam" id="PF00989">
    <property type="entry name" value="PAS"/>
    <property type="match status" value="1"/>
</dbReference>
<evidence type="ECO:0000256" key="8">
    <source>
        <dbReference type="ARBA" id="ARBA00023163"/>
    </source>
</evidence>
<feature type="domain" description="BHLH" evidence="12">
    <location>
        <begin position="1"/>
        <end position="53"/>
    </location>
</feature>
<dbReference type="InterPro" id="IPR000014">
    <property type="entry name" value="PAS"/>
</dbReference>
<dbReference type="KEGG" id="char:105902082"/>
<dbReference type="FunFam" id="3.30.450.20:FF:000017">
    <property type="entry name" value="SIM bHLH transcription factor 2"/>
    <property type="match status" value="1"/>
</dbReference>
<dbReference type="CTD" id="6493"/>
<dbReference type="SMART" id="SM00091">
    <property type="entry name" value="PAS"/>
    <property type="match status" value="2"/>
</dbReference>
<feature type="domain" description="PAS" evidence="11">
    <location>
        <begin position="77"/>
        <end position="140"/>
    </location>
</feature>